<dbReference type="EMBL" id="AVOT02009208">
    <property type="protein sequence ID" value="MBW0487598.1"/>
    <property type="molecule type" value="Genomic_DNA"/>
</dbReference>
<keyword evidence="2" id="KW-1185">Reference proteome</keyword>
<accession>A0A9Q3H0U4</accession>
<sequence length="93" mass="11038">MLPVHLMNLGIPRNQPEDIEGLEEDTLDMVVNGKKLREIIPTLPFTFQFNRNLKQEDCKDMDQVLQIHQLFKELFQQSLDSKRFDLASHWEEL</sequence>
<organism evidence="1 2">
    <name type="scientific">Austropuccinia psidii MF-1</name>
    <dbReference type="NCBI Taxonomy" id="1389203"/>
    <lineage>
        <taxon>Eukaryota</taxon>
        <taxon>Fungi</taxon>
        <taxon>Dikarya</taxon>
        <taxon>Basidiomycota</taxon>
        <taxon>Pucciniomycotina</taxon>
        <taxon>Pucciniomycetes</taxon>
        <taxon>Pucciniales</taxon>
        <taxon>Sphaerophragmiaceae</taxon>
        <taxon>Austropuccinia</taxon>
    </lineage>
</organism>
<evidence type="ECO:0000313" key="2">
    <source>
        <dbReference type="Proteomes" id="UP000765509"/>
    </source>
</evidence>
<proteinExistence type="predicted"/>
<dbReference type="Proteomes" id="UP000765509">
    <property type="component" value="Unassembled WGS sequence"/>
</dbReference>
<gene>
    <name evidence="1" type="ORF">O181_027313</name>
</gene>
<evidence type="ECO:0000313" key="1">
    <source>
        <dbReference type="EMBL" id="MBW0487598.1"/>
    </source>
</evidence>
<name>A0A9Q3H0U4_9BASI</name>
<comment type="caution">
    <text evidence="1">The sequence shown here is derived from an EMBL/GenBank/DDBJ whole genome shotgun (WGS) entry which is preliminary data.</text>
</comment>
<dbReference type="AlphaFoldDB" id="A0A9Q3H0U4"/>
<protein>
    <submittedName>
        <fullName evidence="1">Uncharacterized protein</fullName>
    </submittedName>
</protein>
<reference evidence="1" key="1">
    <citation type="submission" date="2021-03" db="EMBL/GenBank/DDBJ databases">
        <title>Draft genome sequence of rust myrtle Austropuccinia psidii MF-1, a brazilian biotype.</title>
        <authorList>
            <person name="Quecine M.C."/>
            <person name="Pachon D.M.R."/>
            <person name="Bonatelli M.L."/>
            <person name="Correr F.H."/>
            <person name="Franceschini L.M."/>
            <person name="Leite T.F."/>
            <person name="Margarido G.R.A."/>
            <person name="Almeida C.A."/>
            <person name="Ferrarezi J.A."/>
            <person name="Labate C.A."/>
        </authorList>
    </citation>
    <scope>NUCLEOTIDE SEQUENCE</scope>
    <source>
        <strain evidence="1">MF-1</strain>
    </source>
</reference>